<dbReference type="eggNOG" id="COG1305">
    <property type="taxonomic scope" value="Bacteria"/>
</dbReference>
<dbReference type="InterPro" id="IPR002931">
    <property type="entry name" value="Transglutaminase-like"/>
</dbReference>
<feature type="transmembrane region" description="Helical" evidence="2">
    <location>
        <begin position="70"/>
        <end position="103"/>
    </location>
</feature>
<dbReference type="STRING" id="887898.HMPREF0551_1357"/>
<keyword evidence="2" id="KW-1133">Transmembrane helix</keyword>
<dbReference type="SMART" id="SM00460">
    <property type="entry name" value="TGc"/>
    <property type="match status" value="1"/>
</dbReference>
<evidence type="ECO:0000256" key="2">
    <source>
        <dbReference type="SAM" id="Phobius"/>
    </source>
</evidence>
<feature type="transmembrane region" description="Helical" evidence="2">
    <location>
        <begin position="115"/>
        <end position="132"/>
    </location>
</feature>
<dbReference type="HOGENOM" id="CLU_012397_0_0_4"/>
<dbReference type="EMBL" id="AEQP01000008">
    <property type="protein sequence ID" value="EFV94940.1"/>
    <property type="molecule type" value="Genomic_DNA"/>
</dbReference>
<comment type="caution">
    <text evidence="4">The sequence shown here is derived from an EMBL/GenBank/DDBJ whole genome shotgun (WGS) entry which is preliminary data.</text>
</comment>
<feature type="domain" description="Transglutaminase-like" evidence="3">
    <location>
        <begin position="465"/>
        <end position="536"/>
    </location>
</feature>
<reference evidence="4 5" key="1">
    <citation type="submission" date="2010-12" db="EMBL/GenBank/DDBJ databases">
        <authorList>
            <person name="Muzny D."/>
            <person name="Qin X."/>
            <person name="Deng J."/>
            <person name="Jiang H."/>
            <person name="Liu Y."/>
            <person name="Qu J."/>
            <person name="Song X.-Z."/>
            <person name="Zhang L."/>
            <person name="Thornton R."/>
            <person name="Coyle M."/>
            <person name="Francisco L."/>
            <person name="Jackson L."/>
            <person name="Javaid M."/>
            <person name="Korchina V."/>
            <person name="Kovar C."/>
            <person name="Mata R."/>
            <person name="Mathew T."/>
            <person name="Ngo R."/>
            <person name="Nguyen L."/>
            <person name="Nguyen N."/>
            <person name="Okwuonu G."/>
            <person name="Ongeri F."/>
            <person name="Pham C."/>
            <person name="Simmons D."/>
            <person name="Wilczek-Boney K."/>
            <person name="Hale W."/>
            <person name="Jakkamsetti A."/>
            <person name="Pham P."/>
            <person name="Ruth R."/>
            <person name="San Lucas F."/>
            <person name="Warren J."/>
            <person name="Zhang J."/>
            <person name="Zhao Z."/>
            <person name="Zhou C."/>
            <person name="Zhu D."/>
            <person name="Lee S."/>
            <person name="Bess C."/>
            <person name="Blankenburg K."/>
            <person name="Forbes L."/>
            <person name="Fu Q."/>
            <person name="Gubbala S."/>
            <person name="Hirani K."/>
            <person name="Jayaseelan J.C."/>
            <person name="Lara F."/>
            <person name="Munidasa M."/>
            <person name="Palculict T."/>
            <person name="Patil S."/>
            <person name="Pu L.-L."/>
            <person name="Saada N."/>
            <person name="Tang L."/>
            <person name="Weissenberger G."/>
            <person name="Zhu Y."/>
            <person name="Hemphill L."/>
            <person name="Shang Y."/>
            <person name="Youmans B."/>
            <person name="Ayvaz T."/>
            <person name="Ross M."/>
            <person name="Santibanez J."/>
            <person name="Aqrawi P."/>
            <person name="Gross S."/>
            <person name="Joshi V."/>
            <person name="Fowler G."/>
            <person name="Nazareth L."/>
            <person name="Reid J."/>
            <person name="Worley K."/>
            <person name="Petrosino J."/>
            <person name="Highlander S."/>
            <person name="Gibbs R."/>
        </authorList>
    </citation>
    <scope>NUCLEOTIDE SEQUENCE [LARGE SCALE GENOMIC DNA]</scope>
    <source>
        <strain evidence="4 5">ATCC 51599</strain>
    </source>
</reference>
<feature type="transmembrane region" description="Helical" evidence="2">
    <location>
        <begin position="161"/>
        <end position="179"/>
    </location>
</feature>
<evidence type="ECO:0000313" key="4">
    <source>
        <dbReference type="EMBL" id="EFV94940.1"/>
    </source>
</evidence>
<keyword evidence="2" id="KW-0472">Membrane</keyword>
<dbReference type="Gene3D" id="3.10.620.30">
    <property type="match status" value="1"/>
</dbReference>
<keyword evidence="5" id="KW-1185">Reference proteome</keyword>
<dbReference type="InterPro" id="IPR021878">
    <property type="entry name" value="TgpA_N"/>
</dbReference>
<proteinExistence type="predicted"/>
<dbReference type="PANTHER" id="PTHR42736:SF1">
    <property type="entry name" value="PROTEIN-GLUTAMINE GAMMA-GLUTAMYLTRANSFERASE"/>
    <property type="match status" value="1"/>
</dbReference>
<dbReference type="SUPFAM" id="SSF54001">
    <property type="entry name" value="Cysteine proteinases"/>
    <property type="match status" value="1"/>
</dbReference>
<evidence type="ECO:0000259" key="3">
    <source>
        <dbReference type="SMART" id="SM00460"/>
    </source>
</evidence>
<dbReference type="InterPro" id="IPR025403">
    <property type="entry name" value="TgpA-like_C"/>
</dbReference>
<feature type="transmembrane region" description="Helical" evidence="2">
    <location>
        <begin position="216"/>
        <end position="237"/>
    </location>
</feature>
<dbReference type="AlphaFoldDB" id="E7RXE4"/>
<dbReference type="InterPro" id="IPR038765">
    <property type="entry name" value="Papain-like_cys_pep_sf"/>
</dbReference>
<protein>
    <submittedName>
        <fullName evidence="4">Transglutaminase-like protein</fullName>
    </submittedName>
</protein>
<evidence type="ECO:0000256" key="1">
    <source>
        <dbReference type="SAM" id="MobiDB-lite"/>
    </source>
</evidence>
<gene>
    <name evidence="4" type="ORF">HMPREF0551_1357</name>
</gene>
<organism evidence="4 5">
    <name type="scientific">Lautropia mirabilis ATCC 51599</name>
    <dbReference type="NCBI Taxonomy" id="887898"/>
    <lineage>
        <taxon>Bacteria</taxon>
        <taxon>Pseudomonadati</taxon>
        <taxon>Pseudomonadota</taxon>
        <taxon>Betaproteobacteria</taxon>
        <taxon>Burkholderiales</taxon>
        <taxon>Burkholderiaceae</taxon>
        <taxon>Lautropia</taxon>
    </lineage>
</organism>
<dbReference type="Pfam" id="PF11992">
    <property type="entry name" value="TgpA_N"/>
    <property type="match status" value="1"/>
</dbReference>
<feature type="transmembrane region" description="Helical" evidence="2">
    <location>
        <begin position="607"/>
        <end position="630"/>
    </location>
</feature>
<feature type="region of interest" description="Disordered" evidence="1">
    <location>
        <begin position="1"/>
        <end position="41"/>
    </location>
</feature>
<dbReference type="PANTHER" id="PTHR42736">
    <property type="entry name" value="PROTEIN-GLUTAMINE GAMMA-GLUTAMYLTRANSFERASE"/>
    <property type="match status" value="1"/>
</dbReference>
<dbReference type="InterPro" id="IPR052901">
    <property type="entry name" value="Bact_TGase-like"/>
</dbReference>
<name>E7RXE4_9BURK</name>
<dbReference type="Pfam" id="PF13559">
    <property type="entry name" value="DUF4129"/>
    <property type="match status" value="1"/>
</dbReference>
<keyword evidence="2" id="KW-0812">Transmembrane</keyword>
<accession>E7RXE4</accession>
<dbReference type="Pfam" id="PF01841">
    <property type="entry name" value="Transglut_core"/>
    <property type="match status" value="1"/>
</dbReference>
<dbReference type="Proteomes" id="UP000011021">
    <property type="component" value="Unassembled WGS sequence"/>
</dbReference>
<feature type="transmembrane region" description="Helical" evidence="2">
    <location>
        <begin position="185"/>
        <end position="204"/>
    </location>
</feature>
<evidence type="ECO:0000313" key="5">
    <source>
        <dbReference type="Proteomes" id="UP000011021"/>
    </source>
</evidence>
<dbReference type="RefSeq" id="WP_005673625.1">
    <property type="nucleotide sequence ID" value="NZ_CP146288.1"/>
</dbReference>
<sequence length="716" mass="80188">MSQAPHQPQPARPFTAAPGSSAGRGSRNPDARTRGSQENATLNPRLRPSLRALGGRLGGTWERDRRDTLFLLAVTLLAVLPHALYLPFWCTAGFAILFAWRLGLLVSGRPLPGRWIRILASLAVVGAVYAQFRTLVGQEAGVALVVLFLGLKLLEMRTRRDFYITVFLGFFLLLAAYLHSQSILMGAWTLLAIPALLAVLLTIQYQQAEVPLRTRLRQAVVLLLQALPLAIILFVLFPRPSGPLWGNQNQQDASTTGLSDSMAPGDFSKLAESNEVVMRVEFQGDAPAPSDMYWRGPSFGHFDGRRWTALPPSAERSLPPPEVRVPQGSATWQYTITREPGNNRWLLGLDTITQTPEVGDEPTAVLPTMEWVRQSPLTERMRFVAQSRPGSWTGLNETERSLHNWLQLPPGFNPRALALARQWRQQLGDDPNVLAAHVLRWIREEPFHYTLSPPKLGKDSIDEFLFESRAGFCEHYSSAFVFMMRAMGVPARVVTGYQGAEHHAQDDYWIVRQANAHAWAEIWHPKEGWLRADPTAAVAPERIEQGNLQSLRAQQQDTLARTASDLTRRWTLSLDGITHHWNLWLLSYDRNSQRRLLDRLGLGADGWQTLAGILAGALGLALAVTALFTLRARQPRDPVERAFEDFCRKLAAIGADRMPQETANQFLYRVERLLDADNAALAHDIVATYNRMRYDPEPGPAELLAQLRGLVRAFRP</sequence>